<reference evidence="1" key="1">
    <citation type="journal article" date="2020" name="mSystems">
        <title>Genome- and Community-Level Interaction Insights into Carbon Utilization and Element Cycling Functions of Hydrothermarchaeota in Hydrothermal Sediment.</title>
        <authorList>
            <person name="Zhou Z."/>
            <person name="Liu Y."/>
            <person name="Xu W."/>
            <person name="Pan J."/>
            <person name="Luo Z.H."/>
            <person name="Li M."/>
        </authorList>
    </citation>
    <scope>NUCLEOTIDE SEQUENCE [LARGE SCALE GENOMIC DNA]</scope>
    <source>
        <strain evidence="1">HyVt-102</strain>
    </source>
</reference>
<proteinExistence type="predicted"/>
<dbReference type="Gene3D" id="3.40.720.10">
    <property type="entry name" value="Alkaline Phosphatase, subunit A"/>
    <property type="match status" value="1"/>
</dbReference>
<dbReference type="PANTHER" id="PTHR10151">
    <property type="entry name" value="ECTONUCLEOTIDE PYROPHOSPHATASE/PHOSPHODIESTERASE"/>
    <property type="match status" value="1"/>
</dbReference>
<dbReference type="AlphaFoldDB" id="A0A7C0VC13"/>
<dbReference type="Pfam" id="PF01663">
    <property type="entry name" value="Phosphodiest"/>
    <property type="match status" value="1"/>
</dbReference>
<sequence>MNKRVLVIGLDCAEPSLVFEKWADQLPNLSRLRSNGIWGRLESTIPPITIPAWASMMTGKLPGTLGFYGFRNRKDYSYEGLSFATSLMLREKTVWDYLKDKKSVVIGFPPSYPPKPINGELISCFLTPGIDSNFTYPEDLKGEILGRFGEYLLDVRNFRTNDKVWLKNEIFKLGKQRMEVARYMMETRDWDFFFFVEMGVDRLHHGFWKFFDKEHRKYEPGNPFENIGIEYYKMIDSYIGELIDVAGDDTMIMVVSDHGAKRMEGGIVINKFLMDEGYLKLKSHPEGIYKLKDAEIDWENTIAWAEGGYYSRIFINVKGREPNGKVLEEDYEKVRDELIEKIKGIPDHNGNPMKTRAYRPEEIYPEVKGIPPDLIVIFGDLYWRAVGSLGFESIYTFENDTGPDDANHAQHGIFILSPHEKNGERKGLHITDVAGTLFDIYGIEPEGKFMGKSVLREVENEQE</sequence>
<dbReference type="Proteomes" id="UP000885847">
    <property type="component" value="Unassembled WGS sequence"/>
</dbReference>
<gene>
    <name evidence="1" type="ORF">ENF18_02810</name>
</gene>
<dbReference type="EMBL" id="DQWE01000130">
    <property type="protein sequence ID" value="HDI82708.1"/>
    <property type="molecule type" value="Genomic_DNA"/>
</dbReference>
<dbReference type="InterPro" id="IPR017850">
    <property type="entry name" value="Alkaline_phosphatase_core_sf"/>
</dbReference>
<name>A0A7C0VC13_UNCW3</name>
<comment type="caution">
    <text evidence="1">The sequence shown here is derived from an EMBL/GenBank/DDBJ whole genome shotgun (WGS) entry which is preliminary data.</text>
</comment>
<protein>
    <recommendedName>
        <fullName evidence="2">Phosphodiesterase</fullName>
    </recommendedName>
</protein>
<dbReference type="SUPFAM" id="SSF53649">
    <property type="entry name" value="Alkaline phosphatase-like"/>
    <property type="match status" value="1"/>
</dbReference>
<evidence type="ECO:0000313" key="1">
    <source>
        <dbReference type="EMBL" id="HDI82708.1"/>
    </source>
</evidence>
<dbReference type="InterPro" id="IPR002591">
    <property type="entry name" value="Phosphodiest/P_Trfase"/>
</dbReference>
<evidence type="ECO:0008006" key="2">
    <source>
        <dbReference type="Google" id="ProtNLM"/>
    </source>
</evidence>
<organism evidence="1">
    <name type="scientific">candidate division WOR-3 bacterium</name>
    <dbReference type="NCBI Taxonomy" id="2052148"/>
    <lineage>
        <taxon>Bacteria</taxon>
        <taxon>Bacteria division WOR-3</taxon>
    </lineage>
</organism>
<dbReference type="GO" id="GO:0016787">
    <property type="term" value="F:hydrolase activity"/>
    <property type="evidence" value="ECO:0007669"/>
    <property type="project" value="UniProtKB-ARBA"/>
</dbReference>
<dbReference type="PANTHER" id="PTHR10151:SF120">
    <property type="entry name" value="BIS(5'-ADENOSYL)-TRIPHOSPHATASE"/>
    <property type="match status" value="1"/>
</dbReference>
<accession>A0A7C0VC13</accession>